<evidence type="ECO:0000256" key="4">
    <source>
        <dbReference type="ARBA" id="ARBA00022840"/>
    </source>
</evidence>
<evidence type="ECO:0000313" key="11">
    <source>
        <dbReference type="EMBL" id="QGA66422.1"/>
    </source>
</evidence>
<dbReference type="Gene3D" id="3.40.50.300">
    <property type="entry name" value="P-loop containing nucleotide triphosphate hydrolases"/>
    <property type="match status" value="1"/>
</dbReference>
<evidence type="ECO:0000256" key="1">
    <source>
        <dbReference type="ARBA" id="ARBA00022490"/>
    </source>
</evidence>
<evidence type="ECO:0000256" key="5">
    <source>
        <dbReference type="ARBA" id="ARBA00023186"/>
    </source>
</evidence>
<feature type="domain" description="ATPase RavA LARA" evidence="10">
    <location>
        <begin position="386"/>
        <end position="479"/>
    </location>
</feature>
<evidence type="ECO:0000256" key="6">
    <source>
        <dbReference type="SAM" id="MobiDB-lite"/>
    </source>
</evidence>
<dbReference type="PANTHER" id="PTHR32204">
    <property type="entry name" value="ATPASE RAVA"/>
    <property type="match status" value="1"/>
</dbReference>
<protein>
    <submittedName>
        <fullName evidence="11">DUF3763 domain-containing protein</fullName>
    </submittedName>
</protein>
<proteinExistence type="predicted"/>
<dbReference type="InterPro" id="IPR046932">
    <property type="entry name" value="RavA_LARA_sf"/>
</dbReference>
<evidence type="ECO:0000259" key="9">
    <source>
        <dbReference type="Pfam" id="PF20030"/>
    </source>
</evidence>
<evidence type="ECO:0000259" key="10">
    <source>
        <dbReference type="Pfam" id="PF20265"/>
    </source>
</evidence>
<evidence type="ECO:0000259" key="8">
    <source>
        <dbReference type="Pfam" id="PF17868"/>
    </source>
</evidence>
<sequence>MDRTSSSQLSNSQIPNTQPVKRTASQRSLLSERINQLVSALSEGVYEREDTIKLCLLAALSGESVFLLVPPGIAKSLIAKRLIQAFDNSRYFEYLMTRFSTPEEVFGPLSIQELKDNGRYVRLTDGYLPTAQVVFLDEIWKAGPAILNTLLTVVNEKTFKNGNDIEPVPMRLLVSASNELPDEDSGLEALYDRMLVRVFVNRIQNKQNFRAMLTVGTKQEAVIPEGLAIKDDEYQQWLQELDQLDLTESMFEKLYQLKSMLEAKENAAGDANDEMYVSDRRWKKAVKLLKASAYFNGRDEINALDILLLQDCLWNSPHSRLVVRECVSNFATQYAYDQISIQQSVDQQQIKMTELDEEIVKQYAMNLSADTEGTIRRKNIYQYDLSTAKRYKVGNTSDLVKLVLLQSNMSVSESDSGDSRWVYVPFKELEQLIREGGGDAYGFVNKKSTLCRFRLEVDHKQHLVIKDIANRSISVAVATTQGFNKDKLNAWHQLAEQVTKALKEADFSVRQSKNAFHASLPHSFLDKNIPLMIESSLQDLSGAIESVAQLSEQALNKVTRLDEAFE</sequence>
<dbReference type="Pfam" id="PF20265">
    <property type="entry name" value="LARA_dom"/>
    <property type="match status" value="1"/>
</dbReference>
<dbReference type="Pfam" id="PF17868">
    <property type="entry name" value="AAA_lid_8"/>
    <property type="match status" value="1"/>
</dbReference>
<dbReference type="Gene3D" id="1.20.58.1510">
    <property type="match status" value="1"/>
</dbReference>
<keyword evidence="1" id="KW-0963">Cytoplasm</keyword>
<name>A0A5Q0TGZ6_9VIBR</name>
<dbReference type="GO" id="GO:0016787">
    <property type="term" value="F:hydrolase activity"/>
    <property type="evidence" value="ECO:0007669"/>
    <property type="project" value="UniProtKB-KW"/>
</dbReference>
<dbReference type="PANTHER" id="PTHR32204:SF0">
    <property type="entry name" value="ATPASE RAVA"/>
    <property type="match status" value="1"/>
</dbReference>
<dbReference type="GO" id="GO:0005524">
    <property type="term" value="F:ATP binding"/>
    <property type="evidence" value="ECO:0007669"/>
    <property type="project" value="UniProtKB-KW"/>
</dbReference>
<dbReference type="InterPro" id="IPR027417">
    <property type="entry name" value="P-loop_NTPase"/>
</dbReference>
<dbReference type="EMBL" id="CP045700">
    <property type="protein sequence ID" value="QGA66422.1"/>
    <property type="molecule type" value="Genomic_DNA"/>
</dbReference>
<organism evidence="11 12">
    <name type="scientific">Vibrio algicola</name>
    <dbReference type="NCBI Taxonomy" id="2662262"/>
    <lineage>
        <taxon>Bacteria</taxon>
        <taxon>Pseudomonadati</taxon>
        <taxon>Pseudomonadota</taxon>
        <taxon>Gammaproteobacteria</taxon>
        <taxon>Vibrionales</taxon>
        <taxon>Vibrionaceae</taxon>
        <taxon>Vibrio</taxon>
    </lineage>
</organism>
<keyword evidence="2" id="KW-0547">Nucleotide-binding</keyword>
<evidence type="ECO:0000256" key="2">
    <source>
        <dbReference type="ARBA" id="ARBA00022741"/>
    </source>
</evidence>
<dbReference type="InterPro" id="IPR050513">
    <property type="entry name" value="RavA_ATPases"/>
</dbReference>
<dbReference type="InterPro" id="IPR046898">
    <property type="entry name" value="RavA_LARA_dom"/>
</dbReference>
<feature type="domain" description="ATPase RavA C-terminal" evidence="7">
    <location>
        <begin position="497"/>
        <end position="547"/>
    </location>
</feature>
<reference evidence="11 12" key="1">
    <citation type="submission" date="2019-10" db="EMBL/GenBank/DDBJ databases">
        <title>Vibrio sp. nov., isolated from Coralline algae surface.</title>
        <authorList>
            <person name="Geng Y."/>
            <person name="Zhang X."/>
        </authorList>
    </citation>
    <scope>NUCLEOTIDE SEQUENCE [LARGE SCALE GENOMIC DNA]</scope>
    <source>
        <strain evidence="11 12">SM1977</strain>
    </source>
</reference>
<feature type="region of interest" description="Disordered" evidence="6">
    <location>
        <begin position="1"/>
        <end position="27"/>
    </location>
</feature>
<evidence type="ECO:0000259" key="7">
    <source>
        <dbReference type="Pfam" id="PF12592"/>
    </source>
</evidence>
<keyword evidence="3" id="KW-0378">Hydrolase</keyword>
<dbReference type="Pfam" id="PF20030">
    <property type="entry name" value="bpMoxR"/>
    <property type="match status" value="1"/>
</dbReference>
<dbReference type="InterPro" id="IPR022547">
    <property type="entry name" value="ATPase_RavA_C"/>
</dbReference>
<dbReference type="Pfam" id="PF12592">
    <property type="entry name" value="ATPase_RavA_C"/>
    <property type="match status" value="1"/>
</dbReference>
<dbReference type="InterPro" id="IPR045427">
    <property type="entry name" value="MoxR"/>
</dbReference>
<evidence type="ECO:0000256" key="3">
    <source>
        <dbReference type="ARBA" id="ARBA00022801"/>
    </source>
</evidence>
<feature type="domain" description="MoxR" evidence="9">
    <location>
        <begin position="33"/>
        <end position="221"/>
    </location>
</feature>
<dbReference type="CDD" id="cd00009">
    <property type="entry name" value="AAA"/>
    <property type="match status" value="1"/>
</dbReference>
<accession>A0A5Q0TGZ6</accession>
<dbReference type="Gene3D" id="2.40.128.430">
    <property type="match status" value="1"/>
</dbReference>
<keyword evidence="4" id="KW-0067">ATP-binding</keyword>
<dbReference type="RefSeq" id="WP_153448555.1">
    <property type="nucleotide sequence ID" value="NZ_CP045700.1"/>
</dbReference>
<dbReference type="Proteomes" id="UP000348942">
    <property type="component" value="Chromosome 2"/>
</dbReference>
<keyword evidence="12" id="KW-1185">Reference proteome</keyword>
<gene>
    <name evidence="11" type="ORF">GFB47_13405</name>
</gene>
<dbReference type="AlphaFoldDB" id="A0A5Q0TGZ6"/>
<dbReference type="SUPFAM" id="SSF52540">
    <property type="entry name" value="P-loop containing nucleoside triphosphate hydrolases"/>
    <property type="match status" value="1"/>
</dbReference>
<keyword evidence="5" id="KW-0143">Chaperone</keyword>
<feature type="domain" description="ATPase RavA-like AAA lid" evidence="8">
    <location>
        <begin position="250"/>
        <end position="326"/>
    </location>
</feature>
<dbReference type="InterPro" id="IPR041538">
    <property type="entry name" value="RavA-like_AAA_lid"/>
</dbReference>
<evidence type="ECO:0000313" key="12">
    <source>
        <dbReference type="Proteomes" id="UP000348942"/>
    </source>
</evidence>